<dbReference type="Proteomes" id="UP000515908">
    <property type="component" value="Chromosome 04"/>
</dbReference>
<feature type="compositionally biased region" description="Polar residues" evidence="1">
    <location>
        <begin position="202"/>
        <end position="212"/>
    </location>
</feature>
<feature type="region of interest" description="Disordered" evidence="1">
    <location>
        <begin position="1"/>
        <end position="46"/>
    </location>
</feature>
<name>A0A7G2C5M6_9TRYP</name>
<organism evidence="2 3">
    <name type="scientific">Angomonas deanei</name>
    <dbReference type="NCBI Taxonomy" id="59799"/>
    <lineage>
        <taxon>Eukaryota</taxon>
        <taxon>Discoba</taxon>
        <taxon>Euglenozoa</taxon>
        <taxon>Kinetoplastea</taxon>
        <taxon>Metakinetoplastina</taxon>
        <taxon>Trypanosomatida</taxon>
        <taxon>Trypanosomatidae</taxon>
        <taxon>Strigomonadinae</taxon>
        <taxon>Angomonas</taxon>
    </lineage>
</organism>
<accession>A0A7G2C5M6</accession>
<evidence type="ECO:0000256" key="1">
    <source>
        <dbReference type="SAM" id="MobiDB-lite"/>
    </source>
</evidence>
<feature type="region of interest" description="Disordered" evidence="1">
    <location>
        <begin position="67"/>
        <end position="128"/>
    </location>
</feature>
<keyword evidence="3" id="KW-1185">Reference proteome</keyword>
<dbReference type="OrthoDB" id="262418at2759"/>
<protein>
    <submittedName>
        <fullName evidence="2">Uncharacterized protein</fullName>
    </submittedName>
</protein>
<evidence type="ECO:0000313" key="3">
    <source>
        <dbReference type="Proteomes" id="UP000515908"/>
    </source>
</evidence>
<evidence type="ECO:0000313" key="2">
    <source>
        <dbReference type="EMBL" id="CAD2214795.1"/>
    </source>
</evidence>
<dbReference type="VEuPathDB" id="TriTrypDB:ADEAN_000224600"/>
<dbReference type="AlphaFoldDB" id="A0A7G2C5M6"/>
<gene>
    <name evidence="2" type="ORF">ADEAN_000224600</name>
</gene>
<reference evidence="2 3" key="1">
    <citation type="submission" date="2020-08" db="EMBL/GenBank/DDBJ databases">
        <authorList>
            <person name="Newling K."/>
            <person name="Davey J."/>
            <person name="Forrester S."/>
        </authorList>
    </citation>
    <scope>NUCLEOTIDE SEQUENCE [LARGE SCALE GENOMIC DNA]</scope>
    <source>
        <strain evidence="3">Crithidia deanei Carvalho (ATCC PRA-265)</strain>
    </source>
</reference>
<sequence>MHESTTPNSIPPTHPKSFGTTRAKRTNGTKEVSQTERVQKEDLASIRRELEILQHRRDELEKQRMQLLSDSRTTPRRHHSQLDSARHSGKPSTVHSRAPSSTGRSATNISVQESNMEPIPSEKQRRERLHHSSYYLLKESLRDAAKEDSMCQIGSFLLEDSSKIYTFGRERRFRPLVGHNGKYYLGADVEAQQGAVRGTPGRRSQSVSNTTPGPGAYTPRYGKLSKPSILTYLR</sequence>
<feature type="compositionally biased region" description="Polar residues" evidence="1">
    <location>
        <begin position="90"/>
        <end position="115"/>
    </location>
</feature>
<feature type="region of interest" description="Disordered" evidence="1">
    <location>
        <begin position="195"/>
        <end position="222"/>
    </location>
</feature>
<dbReference type="EMBL" id="LR877148">
    <property type="protein sequence ID" value="CAD2214795.1"/>
    <property type="molecule type" value="Genomic_DNA"/>
</dbReference>
<feature type="compositionally biased region" description="Basic and acidic residues" evidence="1">
    <location>
        <begin position="33"/>
        <end position="46"/>
    </location>
</feature>
<proteinExistence type="predicted"/>